<proteinExistence type="predicted"/>
<dbReference type="AlphaFoldDB" id="A0ABD4T424"/>
<gene>
    <name evidence="1" type="ORF">QQ91_0009170</name>
</gene>
<dbReference type="EMBL" id="JTHE03000051">
    <property type="protein sequence ID" value="MCM1982992.1"/>
    <property type="molecule type" value="Genomic_DNA"/>
</dbReference>
<name>A0ABD4T424_9CYAN</name>
<dbReference type="RefSeq" id="WP_250833310.1">
    <property type="nucleotide sequence ID" value="NZ_JTHE03000051.1"/>
</dbReference>
<sequence length="45" mass="5195">MRRCPAMEQSEVIPLIACEIKSSIDKAGMYRFGRKVDFYAKRNGK</sequence>
<comment type="caution">
    <text evidence="1">The sequence shown here is derived from an EMBL/GenBank/DDBJ whole genome shotgun (WGS) entry which is preliminary data.</text>
</comment>
<evidence type="ECO:0008006" key="3">
    <source>
        <dbReference type="Google" id="ProtNLM"/>
    </source>
</evidence>
<organism evidence="1 2">
    <name type="scientific">Lyngbya confervoides BDU141951</name>
    <dbReference type="NCBI Taxonomy" id="1574623"/>
    <lineage>
        <taxon>Bacteria</taxon>
        <taxon>Bacillati</taxon>
        <taxon>Cyanobacteriota</taxon>
        <taxon>Cyanophyceae</taxon>
        <taxon>Oscillatoriophycideae</taxon>
        <taxon>Oscillatoriales</taxon>
        <taxon>Microcoleaceae</taxon>
        <taxon>Lyngbya</taxon>
    </lineage>
</organism>
<dbReference type="Proteomes" id="UP000031561">
    <property type="component" value="Unassembled WGS sequence"/>
</dbReference>
<dbReference type="Pfam" id="PF07788">
    <property type="entry name" value="PDDEXK_10"/>
    <property type="match status" value="1"/>
</dbReference>
<evidence type="ECO:0000313" key="1">
    <source>
        <dbReference type="EMBL" id="MCM1982992.1"/>
    </source>
</evidence>
<evidence type="ECO:0000313" key="2">
    <source>
        <dbReference type="Proteomes" id="UP000031561"/>
    </source>
</evidence>
<dbReference type="InterPro" id="IPR012431">
    <property type="entry name" value="PDDEXK_10"/>
</dbReference>
<protein>
    <recommendedName>
        <fullName evidence="3">Endonuclease</fullName>
    </recommendedName>
</protein>
<keyword evidence="2" id="KW-1185">Reference proteome</keyword>
<reference evidence="1 2" key="1">
    <citation type="journal article" date="2015" name="Genome Announc.">
        <title>Draft Genome Sequence of Filamentous Marine Cyanobacterium Lyngbya confervoides Strain BDU141951.</title>
        <authorList>
            <person name="Chandrababunaidu M.M."/>
            <person name="Sen D."/>
            <person name="Tripathy S."/>
        </authorList>
    </citation>
    <scope>NUCLEOTIDE SEQUENCE [LARGE SCALE GENOMIC DNA]</scope>
    <source>
        <strain evidence="1 2">BDU141951</strain>
    </source>
</reference>
<accession>A0ABD4T424</accession>